<keyword evidence="1" id="KW-0285">Flavoprotein</keyword>
<dbReference type="EMBL" id="LSRE01000013">
    <property type="protein sequence ID" value="KXO98277.1"/>
    <property type="molecule type" value="Genomic_DNA"/>
</dbReference>
<dbReference type="PANTHER" id="PTHR23026">
    <property type="entry name" value="NADPH NITROREDUCTASE"/>
    <property type="match status" value="1"/>
</dbReference>
<feature type="domain" description="Nitroreductase" evidence="4">
    <location>
        <begin position="7"/>
        <end position="173"/>
    </location>
</feature>
<dbReference type="SUPFAM" id="SSF55469">
    <property type="entry name" value="FMN-dependent nitroreductase-like"/>
    <property type="match status" value="1"/>
</dbReference>
<evidence type="ECO:0000256" key="1">
    <source>
        <dbReference type="ARBA" id="ARBA00022630"/>
    </source>
</evidence>
<evidence type="ECO:0000313" key="5">
    <source>
        <dbReference type="EMBL" id="KXO98277.1"/>
    </source>
</evidence>
<dbReference type="Proteomes" id="UP000070409">
    <property type="component" value="Unassembled WGS sequence"/>
</dbReference>
<comment type="caution">
    <text evidence="5">The sequence shown here is derived from an EMBL/GenBank/DDBJ whole genome shotgun (WGS) entry which is preliminary data.</text>
</comment>
<proteinExistence type="predicted"/>
<dbReference type="InterPro" id="IPR012825">
    <property type="entry name" value="BluB"/>
</dbReference>
<gene>
    <name evidence="5" type="ORF">AXK61_19825</name>
</gene>
<accession>A0A137ZJE2</accession>
<reference evidence="5 6" key="1">
    <citation type="submission" date="2016-02" db="EMBL/GenBank/DDBJ databases">
        <authorList>
            <person name="Teng J.L."/>
            <person name="Tang Y."/>
            <person name="Huang Y."/>
            <person name="Guo F."/>
            <person name="Wei W."/>
            <person name="Chen J.H."/>
            <person name="Wong S.Y."/>
            <person name="Lau S.K."/>
            <person name="Woo P.C."/>
        </authorList>
    </citation>
    <scope>NUCLEOTIDE SEQUENCE [LARGE SCALE GENOMIC DNA]</scope>
    <source>
        <strain evidence="5 6">JCM 13375</strain>
    </source>
</reference>
<keyword evidence="6" id="KW-1185">Reference proteome</keyword>
<evidence type="ECO:0000259" key="4">
    <source>
        <dbReference type="Pfam" id="PF00881"/>
    </source>
</evidence>
<sequence>MDVFEAILRRRDVRNEFAGEVIDDDRLLRILSAAHSAPSVGNTQPWDFVVVQDPGTLARFAGHVGDCREDFARSLPADRKDTFNPISIEGIESSRTGVVVTYDPTRGGTHILGRHTIDETGHLSVALAIQNLWLAATAEGIGVGWVSFYREPFLRELVGVPEHVHVVAWLCVGPVTQLQTVPDLERFGWRQRRPLSDAVHRECYPNGDVTSDR</sequence>
<dbReference type="RefSeq" id="WP_068745439.1">
    <property type="nucleotide sequence ID" value="NZ_LSRE01000013.1"/>
</dbReference>
<dbReference type="InterPro" id="IPR050627">
    <property type="entry name" value="Nitroreductase/BluB"/>
</dbReference>
<protein>
    <submittedName>
        <fullName evidence="5">5,6-dimethylbenzimidazole synthase</fullName>
    </submittedName>
</protein>
<evidence type="ECO:0000313" key="6">
    <source>
        <dbReference type="Proteomes" id="UP000070409"/>
    </source>
</evidence>
<name>A0A137ZJE2_9ACTN</name>
<dbReference type="InterPro" id="IPR029479">
    <property type="entry name" value="Nitroreductase"/>
</dbReference>
<dbReference type="Gene3D" id="3.40.109.10">
    <property type="entry name" value="NADH Oxidase"/>
    <property type="match status" value="1"/>
</dbReference>
<evidence type="ECO:0000256" key="2">
    <source>
        <dbReference type="ARBA" id="ARBA00022643"/>
    </source>
</evidence>
<dbReference type="NCBIfam" id="TIGR02476">
    <property type="entry name" value="BluB"/>
    <property type="match status" value="1"/>
</dbReference>
<dbReference type="Pfam" id="PF00881">
    <property type="entry name" value="Nitroreductase"/>
    <property type="match status" value="1"/>
</dbReference>
<keyword evidence="3" id="KW-0560">Oxidoreductase</keyword>
<evidence type="ECO:0000256" key="3">
    <source>
        <dbReference type="ARBA" id="ARBA00023002"/>
    </source>
</evidence>
<dbReference type="PANTHER" id="PTHR23026:SF90">
    <property type="entry name" value="IODOTYROSINE DEIODINASE 1"/>
    <property type="match status" value="1"/>
</dbReference>
<keyword evidence="2" id="KW-0288">FMN</keyword>
<dbReference type="InterPro" id="IPR000415">
    <property type="entry name" value="Nitroreductase-like"/>
</dbReference>
<organism evidence="5 6">
    <name type="scientific">Tsukamurella pseudospumae</name>
    <dbReference type="NCBI Taxonomy" id="239498"/>
    <lineage>
        <taxon>Bacteria</taxon>
        <taxon>Bacillati</taxon>
        <taxon>Actinomycetota</taxon>
        <taxon>Actinomycetes</taxon>
        <taxon>Mycobacteriales</taxon>
        <taxon>Tsukamurellaceae</taxon>
        <taxon>Tsukamurella</taxon>
    </lineage>
</organism>